<proteinExistence type="predicted"/>
<protein>
    <submittedName>
        <fullName evidence="1">Uncharacterized protein</fullName>
    </submittedName>
</protein>
<evidence type="ECO:0000313" key="2">
    <source>
        <dbReference type="Proteomes" id="UP001147747"/>
    </source>
</evidence>
<keyword evidence="2" id="KW-1185">Reference proteome</keyword>
<accession>A0A9W9VQJ5</accession>
<organism evidence="1 2">
    <name type="scientific">Penicillium cosmopolitanum</name>
    <dbReference type="NCBI Taxonomy" id="1131564"/>
    <lineage>
        <taxon>Eukaryota</taxon>
        <taxon>Fungi</taxon>
        <taxon>Dikarya</taxon>
        <taxon>Ascomycota</taxon>
        <taxon>Pezizomycotina</taxon>
        <taxon>Eurotiomycetes</taxon>
        <taxon>Eurotiomycetidae</taxon>
        <taxon>Eurotiales</taxon>
        <taxon>Aspergillaceae</taxon>
        <taxon>Penicillium</taxon>
    </lineage>
</organism>
<gene>
    <name evidence="1" type="ORF">N7509_009961</name>
</gene>
<reference evidence="1" key="2">
    <citation type="journal article" date="2023" name="IMA Fungus">
        <title>Comparative genomic study of the Penicillium genus elucidates a diverse pangenome and 15 lateral gene transfer events.</title>
        <authorList>
            <person name="Petersen C."/>
            <person name="Sorensen T."/>
            <person name="Nielsen M.R."/>
            <person name="Sondergaard T.E."/>
            <person name="Sorensen J.L."/>
            <person name="Fitzpatrick D.A."/>
            <person name="Frisvad J.C."/>
            <person name="Nielsen K.L."/>
        </authorList>
    </citation>
    <scope>NUCLEOTIDE SEQUENCE</scope>
    <source>
        <strain evidence="1">IBT 29677</strain>
    </source>
</reference>
<reference evidence="1" key="1">
    <citation type="submission" date="2022-12" db="EMBL/GenBank/DDBJ databases">
        <authorList>
            <person name="Petersen C."/>
        </authorList>
    </citation>
    <scope>NUCLEOTIDE SEQUENCE</scope>
    <source>
        <strain evidence="1">IBT 29677</strain>
    </source>
</reference>
<comment type="caution">
    <text evidence="1">The sequence shown here is derived from an EMBL/GenBank/DDBJ whole genome shotgun (WGS) entry which is preliminary data.</text>
</comment>
<dbReference type="GeneID" id="81373578"/>
<dbReference type="EMBL" id="JAPZBU010000009">
    <property type="protein sequence ID" value="KAJ5387420.1"/>
    <property type="molecule type" value="Genomic_DNA"/>
</dbReference>
<dbReference type="OrthoDB" id="9992527at2759"/>
<dbReference type="AlphaFoldDB" id="A0A9W9VQJ5"/>
<dbReference type="Proteomes" id="UP001147747">
    <property type="component" value="Unassembled WGS sequence"/>
</dbReference>
<name>A0A9W9VQJ5_9EURO</name>
<evidence type="ECO:0000313" key="1">
    <source>
        <dbReference type="EMBL" id="KAJ5387420.1"/>
    </source>
</evidence>
<dbReference type="RefSeq" id="XP_056485218.1">
    <property type="nucleotide sequence ID" value="XM_056634598.1"/>
</dbReference>
<sequence length="119" mass="12833">MSAAMGGGGQPSANTLASVGHGKRIIGNTTVTASFKKNQVLGARDLHQELAAKFWPELPGGIDNGQLKPLDFKVIEGLDAVKVNNLLDDYHDGRAVTKTHVHPDHRGSIFKRRILSQLI</sequence>